<evidence type="ECO:0000256" key="6">
    <source>
        <dbReference type="SAM" id="Coils"/>
    </source>
</evidence>
<evidence type="ECO:0000313" key="9">
    <source>
        <dbReference type="EMBL" id="MBU3806568.1"/>
    </source>
</evidence>
<feature type="signal peptide" evidence="7">
    <location>
        <begin position="1"/>
        <end position="27"/>
    </location>
</feature>
<dbReference type="GO" id="GO:0005886">
    <property type="term" value="C:plasma membrane"/>
    <property type="evidence" value="ECO:0007669"/>
    <property type="project" value="TreeGrafter"/>
</dbReference>
<evidence type="ECO:0000256" key="2">
    <source>
        <dbReference type="ARBA" id="ARBA00013855"/>
    </source>
</evidence>
<feature type="domain" description="Rod shape-determining protein MreC beta-barrel core" evidence="8">
    <location>
        <begin position="123"/>
        <end position="273"/>
    </location>
</feature>
<protein>
    <recommendedName>
        <fullName evidence="2 5">Cell shape-determining protein MreC</fullName>
    </recommendedName>
    <alternativeName>
        <fullName evidence="4 5">Cell shape protein MreC</fullName>
    </alternativeName>
</protein>
<evidence type="ECO:0000313" key="10">
    <source>
        <dbReference type="Proteomes" id="UP000713596"/>
    </source>
</evidence>
<comment type="function">
    <text evidence="5">Involved in formation and maintenance of cell shape.</text>
</comment>
<reference evidence="9" key="1">
    <citation type="journal article" date="2021" name="PeerJ">
        <title>Extensive microbial diversity within the chicken gut microbiome revealed by metagenomics and culture.</title>
        <authorList>
            <person name="Gilroy R."/>
            <person name="Ravi A."/>
            <person name="Getino M."/>
            <person name="Pursley I."/>
            <person name="Horton D.L."/>
            <person name="Alikhan N.F."/>
            <person name="Baker D."/>
            <person name="Gharbi K."/>
            <person name="Hall N."/>
            <person name="Watson M."/>
            <person name="Adriaenssens E.M."/>
            <person name="Foster-Nyarko E."/>
            <person name="Jarju S."/>
            <person name="Secka A."/>
            <person name="Antonio M."/>
            <person name="Oren A."/>
            <person name="Chaudhuri R.R."/>
            <person name="La Ragione R."/>
            <person name="Hildebrand F."/>
            <person name="Pallen M.J."/>
        </authorList>
    </citation>
    <scope>NUCLEOTIDE SEQUENCE</scope>
    <source>
        <strain evidence="9">B5_2728</strain>
    </source>
</reference>
<gene>
    <name evidence="9" type="ORF">H9882_06735</name>
</gene>
<name>A0A948T368_9FIRM</name>
<dbReference type="AlphaFoldDB" id="A0A948T368"/>
<keyword evidence="3 5" id="KW-0133">Cell shape</keyword>
<dbReference type="Pfam" id="PF04085">
    <property type="entry name" value="MreC"/>
    <property type="match status" value="1"/>
</dbReference>
<dbReference type="InterPro" id="IPR055342">
    <property type="entry name" value="MreC_beta-barrel_core"/>
</dbReference>
<reference evidence="9" key="2">
    <citation type="submission" date="2021-04" db="EMBL/GenBank/DDBJ databases">
        <authorList>
            <person name="Gilroy R."/>
        </authorList>
    </citation>
    <scope>NUCLEOTIDE SEQUENCE</scope>
    <source>
        <strain evidence="9">B5_2728</strain>
    </source>
</reference>
<proteinExistence type="inferred from homology"/>
<keyword evidence="6" id="KW-0175">Coiled coil</keyword>
<feature type="chain" id="PRO_5039197210" description="Cell shape-determining protein MreC" evidence="7">
    <location>
        <begin position="28"/>
        <end position="282"/>
    </location>
</feature>
<dbReference type="InterPro" id="IPR042177">
    <property type="entry name" value="Cell/Rod_1"/>
</dbReference>
<sequence length="282" mass="30736">MKDFFYTVKFKILLAVAVILAGSMAWAGANGRLASAPSQILSLVLTPVQQVASFLGGGLNDLTDKYLRIDAIIEENEQLQLENQQLREQLVEYDRIKAEYEAYQDLNNIRTENPDYTYQSAFVIGRDPLEQFGAFTIDQGSAQGIQRGDVVVSDDGYLVGRVIETTLTSSKVMTLLQPGSYAACVVSRTRDSGNLNGNAEYALQGMSVLENLSRDTLATVGDEVITTGLGGEYPPNIRVGTIQEILPEDSGRSSLAVIKPGADIFDLKHVFVITDFGQGEQP</sequence>
<evidence type="ECO:0000256" key="5">
    <source>
        <dbReference type="PIRNR" id="PIRNR038471"/>
    </source>
</evidence>
<dbReference type="PANTHER" id="PTHR34138:SF1">
    <property type="entry name" value="CELL SHAPE-DETERMINING PROTEIN MREC"/>
    <property type="match status" value="1"/>
</dbReference>
<dbReference type="InterPro" id="IPR042175">
    <property type="entry name" value="Cell/Rod_MreC_2"/>
</dbReference>
<evidence type="ECO:0000256" key="7">
    <source>
        <dbReference type="SAM" id="SignalP"/>
    </source>
</evidence>
<comment type="similarity">
    <text evidence="1 5">Belongs to the MreC family.</text>
</comment>
<dbReference type="PIRSF" id="PIRSF038471">
    <property type="entry name" value="MreC"/>
    <property type="match status" value="1"/>
</dbReference>
<dbReference type="PANTHER" id="PTHR34138">
    <property type="entry name" value="CELL SHAPE-DETERMINING PROTEIN MREC"/>
    <property type="match status" value="1"/>
</dbReference>
<evidence type="ECO:0000256" key="1">
    <source>
        <dbReference type="ARBA" id="ARBA00009369"/>
    </source>
</evidence>
<accession>A0A948T368</accession>
<dbReference type="InterPro" id="IPR007221">
    <property type="entry name" value="MreC"/>
</dbReference>
<feature type="coiled-coil region" evidence="6">
    <location>
        <begin position="69"/>
        <end position="106"/>
    </location>
</feature>
<comment type="caution">
    <text evidence="9">The sequence shown here is derived from an EMBL/GenBank/DDBJ whole genome shotgun (WGS) entry which is preliminary data.</text>
</comment>
<keyword evidence="7" id="KW-0732">Signal</keyword>
<evidence type="ECO:0000259" key="8">
    <source>
        <dbReference type="Pfam" id="PF04085"/>
    </source>
</evidence>
<dbReference type="EMBL" id="JAHLFP010000057">
    <property type="protein sequence ID" value="MBU3806568.1"/>
    <property type="molecule type" value="Genomic_DNA"/>
</dbReference>
<evidence type="ECO:0000256" key="3">
    <source>
        <dbReference type="ARBA" id="ARBA00022960"/>
    </source>
</evidence>
<dbReference type="Proteomes" id="UP000713596">
    <property type="component" value="Unassembled WGS sequence"/>
</dbReference>
<dbReference type="Gene3D" id="2.40.10.340">
    <property type="entry name" value="Rod shape-determining protein MreC, domain 1"/>
    <property type="match status" value="1"/>
</dbReference>
<evidence type="ECO:0000256" key="4">
    <source>
        <dbReference type="ARBA" id="ARBA00032089"/>
    </source>
</evidence>
<dbReference type="Gene3D" id="2.40.10.350">
    <property type="entry name" value="Rod shape-determining protein MreC, domain 2"/>
    <property type="match status" value="1"/>
</dbReference>
<organism evidence="9 10">
    <name type="scientific">Candidatus Allofournierella pullistercoris</name>
    <dbReference type="NCBI Taxonomy" id="2838597"/>
    <lineage>
        <taxon>Bacteria</taxon>
        <taxon>Bacillati</taxon>
        <taxon>Bacillota</taxon>
        <taxon>Clostridia</taxon>
        <taxon>Eubacteriales</taxon>
        <taxon>Oscillospiraceae</taxon>
        <taxon>Allofournierella</taxon>
    </lineage>
</organism>
<dbReference type="GO" id="GO:0008360">
    <property type="term" value="P:regulation of cell shape"/>
    <property type="evidence" value="ECO:0007669"/>
    <property type="project" value="UniProtKB-KW"/>
</dbReference>